<dbReference type="Pfam" id="PF03572">
    <property type="entry name" value="Peptidase_S41"/>
    <property type="match status" value="1"/>
</dbReference>
<sequence length="485" mass="52199">MKILKKYRDVALGIVIGAVLMTLIPVVYASKGELSQVAPFSTDSLWLLKQARVIVEAYQVDAASNDIDESEMVHGAMRGMLGAWKDPYTRFLDPQQLEDEKTSLEGSFGGLGINIASRDGKILVINPIEGTPADKAGLRPMDEIVRVNDDIVIGWDLDKVVKLLRGDPGTEVSVGIRRADTARLIDFKIVRDTIKIETVHAEILSDDVGYIRLRQFIKTSAPDVGKAVIDLKNKKAKGLILDLRNNGGGLLDSARDICDLFIDGGLVVSTKGRVDSANEEFYAHEGVLTQLPLVVLINEGSASASEIVSGALRDRNGTLLIGAKSFGKGSVQVLFNLSDGSGMFVTTARYFTPKGVRIDHVGLSPDIYVKSLWSDEDRDKADSSQGDKGEAEGTGTSNGKTKNGPAEEKSTKDARSRDPQLDKAKETLLRLIAGEKPETLRDPVPELVSSDVSVISADQASDDAAVKGESGDKSLNPDKKSVPGK</sequence>
<feature type="compositionally biased region" description="Basic and acidic residues" evidence="6">
    <location>
        <begin position="377"/>
        <end position="391"/>
    </location>
</feature>
<keyword evidence="3 5" id="KW-0378">Hydrolase</keyword>
<dbReference type="PANTHER" id="PTHR32060:SF30">
    <property type="entry name" value="CARBOXY-TERMINAL PROCESSING PROTEASE CTPA"/>
    <property type="match status" value="1"/>
</dbReference>
<evidence type="ECO:0000313" key="8">
    <source>
        <dbReference type="EMBL" id="MST56084.1"/>
    </source>
</evidence>
<dbReference type="SUPFAM" id="SSF52096">
    <property type="entry name" value="ClpP/crotonase"/>
    <property type="match status" value="1"/>
</dbReference>
<dbReference type="PANTHER" id="PTHR32060">
    <property type="entry name" value="TAIL-SPECIFIC PROTEASE"/>
    <property type="match status" value="1"/>
</dbReference>
<dbReference type="GO" id="GO:0030288">
    <property type="term" value="C:outer membrane-bounded periplasmic space"/>
    <property type="evidence" value="ECO:0007669"/>
    <property type="project" value="TreeGrafter"/>
</dbReference>
<name>A0A6L5YCL1_9BACT</name>
<reference evidence="8 9" key="1">
    <citation type="submission" date="2019-08" db="EMBL/GenBank/DDBJ databases">
        <title>In-depth cultivation of the pig gut microbiome towards novel bacterial diversity and tailored functional studies.</title>
        <authorList>
            <person name="Wylensek D."/>
            <person name="Hitch T.C.A."/>
            <person name="Clavel T."/>
        </authorList>
    </citation>
    <scope>NUCLEOTIDE SEQUENCE [LARGE SCALE GENOMIC DNA]</scope>
    <source>
        <strain evidence="8 9">SM-530-WT-4B</strain>
    </source>
</reference>
<dbReference type="Gene3D" id="3.30.750.44">
    <property type="match status" value="1"/>
</dbReference>
<keyword evidence="2 5" id="KW-0645">Protease</keyword>
<dbReference type="NCBIfam" id="TIGR00225">
    <property type="entry name" value="prc"/>
    <property type="match status" value="1"/>
</dbReference>
<dbReference type="InterPro" id="IPR001478">
    <property type="entry name" value="PDZ"/>
</dbReference>
<evidence type="ECO:0000259" key="7">
    <source>
        <dbReference type="PROSITE" id="PS50106"/>
    </source>
</evidence>
<dbReference type="SMART" id="SM00245">
    <property type="entry name" value="TSPc"/>
    <property type="match status" value="1"/>
</dbReference>
<dbReference type="SMART" id="SM00228">
    <property type="entry name" value="PDZ"/>
    <property type="match status" value="1"/>
</dbReference>
<feature type="domain" description="PDZ" evidence="7">
    <location>
        <begin position="101"/>
        <end position="165"/>
    </location>
</feature>
<keyword evidence="9" id="KW-1185">Reference proteome</keyword>
<dbReference type="Pfam" id="PF13180">
    <property type="entry name" value="PDZ_2"/>
    <property type="match status" value="1"/>
</dbReference>
<evidence type="ECO:0000256" key="3">
    <source>
        <dbReference type="ARBA" id="ARBA00022801"/>
    </source>
</evidence>
<dbReference type="RefSeq" id="WP_154529171.1">
    <property type="nucleotide sequence ID" value="NZ_VUNH01000009.1"/>
</dbReference>
<comment type="similarity">
    <text evidence="1 5">Belongs to the peptidase S41A family.</text>
</comment>
<dbReference type="PROSITE" id="PS50106">
    <property type="entry name" value="PDZ"/>
    <property type="match status" value="1"/>
</dbReference>
<dbReference type="InterPro" id="IPR029045">
    <property type="entry name" value="ClpP/crotonase-like_dom_sf"/>
</dbReference>
<protein>
    <submittedName>
        <fullName evidence="8">S41 family peptidase</fullName>
    </submittedName>
</protein>
<comment type="caution">
    <text evidence="8">The sequence shown here is derived from an EMBL/GenBank/DDBJ whole genome shotgun (WGS) entry which is preliminary data.</text>
</comment>
<dbReference type="SUPFAM" id="SSF50156">
    <property type="entry name" value="PDZ domain-like"/>
    <property type="match status" value="1"/>
</dbReference>
<dbReference type="GO" id="GO:0004175">
    <property type="term" value="F:endopeptidase activity"/>
    <property type="evidence" value="ECO:0007669"/>
    <property type="project" value="TreeGrafter"/>
</dbReference>
<organism evidence="8 9">
    <name type="scientific">Pyramidobacter porci</name>
    <dbReference type="NCBI Taxonomy" id="2605789"/>
    <lineage>
        <taxon>Bacteria</taxon>
        <taxon>Thermotogati</taxon>
        <taxon>Synergistota</taxon>
        <taxon>Synergistia</taxon>
        <taxon>Synergistales</taxon>
        <taxon>Dethiosulfovibrionaceae</taxon>
        <taxon>Pyramidobacter</taxon>
    </lineage>
</organism>
<dbReference type="Gene3D" id="3.90.226.10">
    <property type="entry name" value="2-enoyl-CoA Hydratase, Chain A, domain 1"/>
    <property type="match status" value="1"/>
</dbReference>
<evidence type="ECO:0000256" key="6">
    <source>
        <dbReference type="SAM" id="MobiDB-lite"/>
    </source>
</evidence>
<gene>
    <name evidence="8" type="ORF">FYJ74_08575</name>
</gene>
<dbReference type="InterPro" id="IPR004447">
    <property type="entry name" value="Peptidase_S41A"/>
</dbReference>
<dbReference type="CDD" id="cd07560">
    <property type="entry name" value="Peptidase_S41_CPP"/>
    <property type="match status" value="1"/>
</dbReference>
<feature type="compositionally biased region" description="Basic and acidic residues" evidence="6">
    <location>
        <begin position="464"/>
        <end position="485"/>
    </location>
</feature>
<feature type="compositionally biased region" description="Basic and acidic residues" evidence="6">
    <location>
        <begin position="405"/>
        <end position="444"/>
    </location>
</feature>
<evidence type="ECO:0000313" key="9">
    <source>
        <dbReference type="Proteomes" id="UP000473699"/>
    </source>
</evidence>
<dbReference type="GO" id="GO:0007165">
    <property type="term" value="P:signal transduction"/>
    <property type="evidence" value="ECO:0007669"/>
    <property type="project" value="TreeGrafter"/>
</dbReference>
<dbReference type="Proteomes" id="UP000473699">
    <property type="component" value="Unassembled WGS sequence"/>
</dbReference>
<keyword evidence="4 5" id="KW-0720">Serine protease</keyword>
<dbReference type="Gene3D" id="2.30.42.10">
    <property type="match status" value="1"/>
</dbReference>
<dbReference type="FunFam" id="2.30.42.10:FF:000063">
    <property type="entry name" value="Peptidase, S41 family"/>
    <property type="match status" value="1"/>
</dbReference>
<dbReference type="InterPro" id="IPR036034">
    <property type="entry name" value="PDZ_sf"/>
</dbReference>
<dbReference type="GO" id="GO:0008236">
    <property type="term" value="F:serine-type peptidase activity"/>
    <property type="evidence" value="ECO:0007669"/>
    <property type="project" value="UniProtKB-KW"/>
</dbReference>
<dbReference type="AlphaFoldDB" id="A0A6L5YCL1"/>
<evidence type="ECO:0000256" key="4">
    <source>
        <dbReference type="ARBA" id="ARBA00022825"/>
    </source>
</evidence>
<evidence type="ECO:0000256" key="1">
    <source>
        <dbReference type="ARBA" id="ARBA00009179"/>
    </source>
</evidence>
<dbReference type="CDD" id="cd06782">
    <property type="entry name" value="cpPDZ_CPP-like"/>
    <property type="match status" value="1"/>
</dbReference>
<accession>A0A6L5YCL1</accession>
<evidence type="ECO:0000256" key="2">
    <source>
        <dbReference type="ARBA" id="ARBA00022670"/>
    </source>
</evidence>
<dbReference type="GO" id="GO:0006508">
    <property type="term" value="P:proteolysis"/>
    <property type="evidence" value="ECO:0007669"/>
    <property type="project" value="UniProtKB-KW"/>
</dbReference>
<feature type="region of interest" description="Disordered" evidence="6">
    <location>
        <begin position="377"/>
        <end position="485"/>
    </location>
</feature>
<evidence type="ECO:0000256" key="5">
    <source>
        <dbReference type="RuleBase" id="RU004404"/>
    </source>
</evidence>
<feature type="compositionally biased region" description="Low complexity" evidence="6">
    <location>
        <begin position="393"/>
        <end position="404"/>
    </location>
</feature>
<proteinExistence type="inferred from homology"/>
<feature type="compositionally biased region" description="Polar residues" evidence="6">
    <location>
        <begin position="450"/>
        <end position="459"/>
    </location>
</feature>
<dbReference type="EMBL" id="VUNH01000009">
    <property type="protein sequence ID" value="MST56084.1"/>
    <property type="molecule type" value="Genomic_DNA"/>
</dbReference>
<dbReference type="InterPro" id="IPR005151">
    <property type="entry name" value="Tail-specific_protease"/>
</dbReference>